<dbReference type="InterPro" id="IPR004821">
    <property type="entry name" value="Cyt_trans-like"/>
</dbReference>
<dbReference type="InterPro" id="IPR029056">
    <property type="entry name" value="Ribokinase-like"/>
</dbReference>
<dbReference type="Pfam" id="PF01467">
    <property type="entry name" value="CTP_transf_like"/>
    <property type="match status" value="1"/>
</dbReference>
<evidence type="ECO:0000256" key="10">
    <source>
        <dbReference type="ARBA" id="ARBA00047428"/>
    </source>
</evidence>
<dbReference type="EMBL" id="BAAABX010000048">
    <property type="protein sequence ID" value="GAA0416056.1"/>
    <property type="molecule type" value="Genomic_DNA"/>
</dbReference>
<comment type="catalytic activity">
    <reaction evidence="10">
        <text>D-glycero-beta-D-manno-heptose 1-phosphate + ATP + H(+) = ADP-D-glycero-beta-D-manno-heptose + diphosphate</text>
        <dbReference type="Rhea" id="RHEA:27465"/>
        <dbReference type="ChEBI" id="CHEBI:15378"/>
        <dbReference type="ChEBI" id="CHEBI:30616"/>
        <dbReference type="ChEBI" id="CHEBI:33019"/>
        <dbReference type="ChEBI" id="CHEBI:59967"/>
        <dbReference type="ChEBI" id="CHEBI:61593"/>
        <dbReference type="EC" id="2.7.7.70"/>
    </reaction>
</comment>
<feature type="domain" description="Cytidyltransferase-like" evidence="12">
    <location>
        <begin position="352"/>
        <end position="450"/>
    </location>
</feature>
<keyword evidence="8" id="KW-0511">Multifunctional enzyme</keyword>
<proteinExistence type="predicted"/>
<evidence type="ECO:0000256" key="7">
    <source>
        <dbReference type="ARBA" id="ARBA00022840"/>
    </source>
</evidence>
<evidence type="ECO:0000313" key="14">
    <source>
        <dbReference type="Proteomes" id="UP001500879"/>
    </source>
</evidence>
<keyword evidence="3" id="KW-0808">Transferase</keyword>
<dbReference type="Pfam" id="PF00294">
    <property type="entry name" value="PfkB"/>
    <property type="match status" value="2"/>
</dbReference>
<evidence type="ECO:0000259" key="12">
    <source>
        <dbReference type="Pfam" id="PF01467"/>
    </source>
</evidence>
<dbReference type="SUPFAM" id="SSF52374">
    <property type="entry name" value="Nucleotidylyl transferase"/>
    <property type="match status" value="1"/>
</dbReference>
<gene>
    <name evidence="13" type="primary">rfaE1</name>
    <name evidence="13" type="ORF">GCM10010357_41810</name>
</gene>
<evidence type="ECO:0000256" key="8">
    <source>
        <dbReference type="ARBA" id="ARBA00023268"/>
    </source>
</evidence>
<dbReference type="GO" id="GO:0016301">
    <property type="term" value="F:kinase activity"/>
    <property type="evidence" value="ECO:0007669"/>
    <property type="project" value="UniProtKB-KW"/>
</dbReference>
<dbReference type="InterPro" id="IPR002173">
    <property type="entry name" value="Carboh/pur_kinase_PfkB_CS"/>
</dbReference>
<evidence type="ECO:0000256" key="3">
    <source>
        <dbReference type="ARBA" id="ARBA00022679"/>
    </source>
</evidence>
<dbReference type="RefSeq" id="WP_344026612.1">
    <property type="nucleotide sequence ID" value="NZ_BAAABX010000048.1"/>
</dbReference>
<dbReference type="InterPro" id="IPR014729">
    <property type="entry name" value="Rossmann-like_a/b/a_fold"/>
</dbReference>
<evidence type="ECO:0000256" key="1">
    <source>
        <dbReference type="ARBA" id="ARBA00004713"/>
    </source>
</evidence>
<protein>
    <recommendedName>
        <fullName evidence="2">D-glycero-beta-D-manno-heptose 1-phosphate adenylyltransferase</fullName>
        <ecNumber evidence="2">2.7.7.70</ecNumber>
    </recommendedName>
</protein>
<dbReference type="SUPFAM" id="SSF53613">
    <property type="entry name" value="Ribokinase-like"/>
    <property type="match status" value="1"/>
</dbReference>
<comment type="pathway">
    <text evidence="1">Bacterial outer membrane biogenesis; LPS core biosynthesis.</text>
</comment>
<sequence>MTIDLLALLAATAGVRTVVVGDAIVDGYITGDPAGLGREAPAPVIAVDRTADQCGGAANVAANLSSLGGETRLLAVVGADPAGQRLRRAMASAGVGTGHLLTDRTRSTVVKTRVLAPRQMLLRMDEGSREPIGPGVSAALAAALGEQLPWCDAVIACDYGYGTFTPEVRAVLAASPRRPLLVVDSRTPAAFRAIRPDVVTPNHAETLNLLGIPTAARGGGRVRQMMDHARQVLDRSGAGLAVITLDRDGAVVVQAGRPSLRTYTDGEAGMTIGAGDTFTAALTMALAAGADPGTAAELASSAANIAVRKQGTANCTAEELRRRLSGTGKVLADGELPRWLTDMPHRDRRVVFTNGCFDILHGGHVSLLSRAKALGGLLVVGVNSDASVRRLKGPSRPVIPLPERMRVLAALGCVDLVVPFETDSPTELITRLRPDHYVKGSDYTRRTLPEAPLVERLGGSVELLSTVDDLSTSKIIRDIRALPRPDQHRAGQGGLLGGFR</sequence>
<dbReference type="InterPro" id="IPR011611">
    <property type="entry name" value="PfkB_dom"/>
</dbReference>
<keyword evidence="5" id="KW-0547">Nucleotide-binding</keyword>
<dbReference type="PROSITE" id="PS00583">
    <property type="entry name" value="PFKB_KINASES_1"/>
    <property type="match status" value="1"/>
</dbReference>
<comment type="caution">
    <text evidence="13">The sequence shown here is derived from an EMBL/GenBank/DDBJ whole genome shotgun (WGS) entry which is preliminary data.</text>
</comment>
<dbReference type="InterPro" id="IPR011914">
    <property type="entry name" value="RfaE_dom_II"/>
</dbReference>
<evidence type="ECO:0000256" key="5">
    <source>
        <dbReference type="ARBA" id="ARBA00022741"/>
    </source>
</evidence>
<keyword evidence="4" id="KW-0548">Nucleotidyltransferase</keyword>
<feature type="domain" description="Carbohydrate kinase PfkB" evidence="11">
    <location>
        <begin position="195"/>
        <end position="316"/>
    </location>
</feature>
<keyword evidence="7" id="KW-0067">ATP-binding</keyword>
<dbReference type="Proteomes" id="UP001500879">
    <property type="component" value="Unassembled WGS sequence"/>
</dbReference>
<evidence type="ECO:0000256" key="4">
    <source>
        <dbReference type="ARBA" id="ARBA00022695"/>
    </source>
</evidence>
<dbReference type="PANTHER" id="PTHR46969:SF1">
    <property type="entry name" value="BIFUNCTIONAL PROTEIN HLDE"/>
    <property type="match status" value="1"/>
</dbReference>
<evidence type="ECO:0000259" key="11">
    <source>
        <dbReference type="Pfam" id="PF00294"/>
    </source>
</evidence>
<dbReference type="NCBIfam" id="TIGR02199">
    <property type="entry name" value="rfaE_dom_II"/>
    <property type="match status" value="1"/>
</dbReference>
<dbReference type="Gene3D" id="3.40.1190.20">
    <property type="match status" value="1"/>
</dbReference>
<organism evidence="13 14">
    <name type="scientific">Streptomyces luteireticuli</name>
    <dbReference type="NCBI Taxonomy" id="173858"/>
    <lineage>
        <taxon>Bacteria</taxon>
        <taxon>Bacillati</taxon>
        <taxon>Actinomycetota</taxon>
        <taxon>Actinomycetes</taxon>
        <taxon>Kitasatosporales</taxon>
        <taxon>Streptomycetaceae</taxon>
        <taxon>Streptomyces</taxon>
    </lineage>
</organism>
<keyword evidence="9" id="KW-0119">Carbohydrate metabolism</keyword>
<feature type="domain" description="Carbohydrate kinase PfkB" evidence="11">
    <location>
        <begin position="18"/>
        <end position="122"/>
    </location>
</feature>
<name>A0ABP3IQ17_9ACTN</name>
<accession>A0ABP3IQ17</accession>
<keyword evidence="14" id="KW-1185">Reference proteome</keyword>
<dbReference type="NCBIfam" id="TIGR00125">
    <property type="entry name" value="cyt_tran_rel"/>
    <property type="match status" value="1"/>
</dbReference>
<dbReference type="Gene3D" id="3.40.50.620">
    <property type="entry name" value="HUPs"/>
    <property type="match status" value="1"/>
</dbReference>
<evidence type="ECO:0000256" key="6">
    <source>
        <dbReference type="ARBA" id="ARBA00022777"/>
    </source>
</evidence>
<dbReference type="PANTHER" id="PTHR46969">
    <property type="entry name" value="BIFUNCTIONAL PROTEIN HLDE"/>
    <property type="match status" value="1"/>
</dbReference>
<evidence type="ECO:0000256" key="9">
    <source>
        <dbReference type="ARBA" id="ARBA00023277"/>
    </source>
</evidence>
<reference evidence="14" key="1">
    <citation type="journal article" date="2019" name="Int. J. Syst. Evol. Microbiol.">
        <title>The Global Catalogue of Microorganisms (GCM) 10K type strain sequencing project: providing services to taxonomists for standard genome sequencing and annotation.</title>
        <authorList>
            <consortium name="The Broad Institute Genomics Platform"/>
            <consortium name="The Broad Institute Genome Sequencing Center for Infectious Disease"/>
            <person name="Wu L."/>
            <person name="Ma J."/>
        </authorList>
    </citation>
    <scope>NUCLEOTIDE SEQUENCE [LARGE SCALE GENOMIC DNA]</scope>
    <source>
        <strain evidence="14">JCM 4788</strain>
    </source>
</reference>
<dbReference type="EC" id="2.7.7.70" evidence="2"/>
<evidence type="ECO:0000313" key="13">
    <source>
        <dbReference type="EMBL" id="GAA0416056.1"/>
    </source>
</evidence>
<evidence type="ECO:0000256" key="2">
    <source>
        <dbReference type="ARBA" id="ARBA00012519"/>
    </source>
</evidence>
<keyword evidence="6 13" id="KW-0418">Kinase</keyword>